<proteinExistence type="predicted"/>
<organism evidence="3">
    <name type="scientific">Candida tenuis (strain ATCC 10573 / BCRC 21748 / CBS 615 / JCM 9827 / NBRC 10315 / NRRL Y-1498 / VKM Y-70)</name>
    <name type="common">Yeast</name>
    <name type="synonym">Yamadazyma tenuis</name>
    <dbReference type="NCBI Taxonomy" id="590646"/>
    <lineage>
        <taxon>Eukaryota</taxon>
        <taxon>Fungi</taxon>
        <taxon>Dikarya</taxon>
        <taxon>Ascomycota</taxon>
        <taxon>Saccharomycotina</taxon>
        <taxon>Pichiomycetes</taxon>
        <taxon>Debaryomycetaceae</taxon>
        <taxon>Yamadazyma</taxon>
    </lineage>
</organism>
<feature type="domain" description="DNA/RNA-binding protein Alba-like" evidence="1">
    <location>
        <begin position="53"/>
        <end position="111"/>
    </location>
</feature>
<dbReference type="EMBL" id="GL996521">
    <property type="protein sequence ID" value="EGV63846.1"/>
    <property type="molecule type" value="Genomic_DNA"/>
</dbReference>
<dbReference type="AlphaFoldDB" id="G3B4Q6"/>
<dbReference type="Pfam" id="PF01918">
    <property type="entry name" value="Alba"/>
    <property type="match status" value="1"/>
</dbReference>
<accession>G3B4Q6</accession>
<dbReference type="GO" id="GO:0003676">
    <property type="term" value="F:nucleic acid binding"/>
    <property type="evidence" value="ECO:0007669"/>
    <property type="project" value="InterPro"/>
</dbReference>
<dbReference type="InterPro" id="IPR002775">
    <property type="entry name" value="DNA/RNA-bd_Alba-like"/>
</dbReference>
<evidence type="ECO:0000259" key="1">
    <source>
        <dbReference type="Pfam" id="PF01918"/>
    </source>
</evidence>
<dbReference type="HOGENOM" id="CLU_1626810_0_0_1"/>
<name>G3B4Q6_CANTC</name>
<dbReference type="Proteomes" id="UP000000707">
    <property type="component" value="Unassembled WGS sequence"/>
</dbReference>
<keyword evidence="3" id="KW-1185">Reference proteome</keyword>
<protein>
    <recommendedName>
        <fullName evidence="1">DNA/RNA-binding protein Alba-like domain-containing protein</fullName>
    </recommendedName>
</protein>
<dbReference type="OrthoDB" id="4025680at2759"/>
<dbReference type="KEGG" id="cten:18247157"/>
<dbReference type="RefSeq" id="XP_006686160.1">
    <property type="nucleotide sequence ID" value="XM_006686097.1"/>
</dbReference>
<reference evidence="2 3" key="1">
    <citation type="journal article" date="2011" name="Proc. Natl. Acad. Sci. U.S.A.">
        <title>Comparative genomics of xylose-fermenting fungi for enhanced biofuel production.</title>
        <authorList>
            <person name="Wohlbach D.J."/>
            <person name="Kuo A."/>
            <person name="Sato T.K."/>
            <person name="Potts K.M."/>
            <person name="Salamov A.A."/>
            <person name="LaButti K.M."/>
            <person name="Sun H."/>
            <person name="Clum A."/>
            <person name="Pangilinan J.L."/>
            <person name="Lindquist E.A."/>
            <person name="Lucas S."/>
            <person name="Lapidus A."/>
            <person name="Jin M."/>
            <person name="Gunawan C."/>
            <person name="Balan V."/>
            <person name="Dale B.E."/>
            <person name="Jeffries T.W."/>
            <person name="Zinkel R."/>
            <person name="Barry K.W."/>
            <person name="Grigoriev I.V."/>
            <person name="Gasch A.P."/>
        </authorList>
    </citation>
    <scope>NUCLEOTIDE SEQUENCE [LARGE SCALE GENOMIC DNA]</scope>
    <source>
        <strain evidence="3">ATCC 10573 / BCRC 21748 / CBS 615 / JCM 9827 / NBRC 10315 / NRRL Y-1498 / VKM Y-70</strain>
    </source>
</reference>
<evidence type="ECO:0000313" key="2">
    <source>
        <dbReference type="EMBL" id="EGV63846.1"/>
    </source>
</evidence>
<sequence length="163" mass="18562">MVLTGKVAPEEEEAKVIILDEKARFENQVIKTGQELSQMVERLNGVPVTSSSVTIDKHDSINTRVEEIINKIQVCEVILLTAQSKNINKLITIVEIAKSKGKSIRQYNKLYQLDSVNNPNYKPSHKISTQKQTDLEPKVYLLPILFIYLVPKDIKVELDWTSQ</sequence>
<evidence type="ECO:0000313" key="3">
    <source>
        <dbReference type="Proteomes" id="UP000000707"/>
    </source>
</evidence>
<dbReference type="eggNOG" id="ENOG502T5RX">
    <property type="taxonomic scope" value="Eukaryota"/>
</dbReference>
<gene>
    <name evidence="2" type="ORF">CANTEDRAFT_113875</name>
</gene>
<dbReference type="GeneID" id="18247157"/>